<proteinExistence type="predicted"/>
<dbReference type="EMBL" id="JBHSKF010000003">
    <property type="protein sequence ID" value="MFC5287119.1"/>
    <property type="molecule type" value="Genomic_DNA"/>
</dbReference>
<accession>A0ABW0EM93</accession>
<sequence>MLMLVALALVLTVLLDRNHHPRPGSRLAGSTDADDRDWARTRAELATARPLTRHRGLSARRATTARLATGPR</sequence>
<reference evidence="3" key="1">
    <citation type="journal article" date="2019" name="Int. J. Syst. Evol. Microbiol.">
        <title>The Global Catalogue of Microorganisms (GCM) 10K type strain sequencing project: providing services to taxonomists for standard genome sequencing and annotation.</title>
        <authorList>
            <consortium name="The Broad Institute Genomics Platform"/>
            <consortium name="The Broad Institute Genome Sequencing Center for Infectious Disease"/>
            <person name="Wu L."/>
            <person name="Ma J."/>
        </authorList>
    </citation>
    <scope>NUCLEOTIDE SEQUENCE [LARGE SCALE GENOMIC DNA]</scope>
    <source>
        <strain evidence="3">CCUG 59778</strain>
    </source>
</reference>
<name>A0ABW0EM93_9PSEU</name>
<keyword evidence="3" id="KW-1185">Reference proteome</keyword>
<gene>
    <name evidence="2" type="ORF">ACFPM7_08665</name>
</gene>
<evidence type="ECO:0000313" key="3">
    <source>
        <dbReference type="Proteomes" id="UP001596157"/>
    </source>
</evidence>
<evidence type="ECO:0000313" key="2">
    <source>
        <dbReference type="EMBL" id="MFC5287119.1"/>
    </source>
</evidence>
<evidence type="ECO:0000256" key="1">
    <source>
        <dbReference type="SAM" id="MobiDB-lite"/>
    </source>
</evidence>
<protein>
    <submittedName>
        <fullName evidence="2">Uncharacterized protein</fullName>
    </submittedName>
</protein>
<organism evidence="2 3">
    <name type="scientific">Actinokineospora guangxiensis</name>
    <dbReference type="NCBI Taxonomy" id="1490288"/>
    <lineage>
        <taxon>Bacteria</taxon>
        <taxon>Bacillati</taxon>
        <taxon>Actinomycetota</taxon>
        <taxon>Actinomycetes</taxon>
        <taxon>Pseudonocardiales</taxon>
        <taxon>Pseudonocardiaceae</taxon>
        <taxon>Actinokineospora</taxon>
    </lineage>
</organism>
<dbReference type="Proteomes" id="UP001596157">
    <property type="component" value="Unassembled WGS sequence"/>
</dbReference>
<feature type="region of interest" description="Disordered" evidence="1">
    <location>
        <begin position="49"/>
        <end position="72"/>
    </location>
</feature>
<dbReference type="RefSeq" id="WP_378245740.1">
    <property type="nucleotide sequence ID" value="NZ_JBHSKF010000003.1"/>
</dbReference>
<comment type="caution">
    <text evidence="2">The sequence shown here is derived from an EMBL/GenBank/DDBJ whole genome shotgun (WGS) entry which is preliminary data.</text>
</comment>
<feature type="compositionally biased region" description="Low complexity" evidence="1">
    <location>
        <begin position="59"/>
        <end position="72"/>
    </location>
</feature>